<dbReference type="InterPro" id="IPR027417">
    <property type="entry name" value="P-loop_NTPase"/>
</dbReference>
<evidence type="ECO:0000313" key="9">
    <source>
        <dbReference type="Proteomes" id="UP000003505"/>
    </source>
</evidence>
<dbReference type="EC" id="2.7.1.176" evidence="2"/>
<evidence type="ECO:0000256" key="4">
    <source>
        <dbReference type="ARBA" id="ARBA00022840"/>
    </source>
</evidence>
<organism evidence="8 9">
    <name type="scientific">Selenomonas sputigena (strain ATCC 35185 / DSM 20758 / CCUG 44933 / VPI D19B-28)</name>
    <dbReference type="NCBI Taxonomy" id="546271"/>
    <lineage>
        <taxon>Bacteria</taxon>
        <taxon>Bacillati</taxon>
        <taxon>Bacillota</taxon>
        <taxon>Negativicutes</taxon>
        <taxon>Selenomonadales</taxon>
        <taxon>Selenomonadaceae</taxon>
        <taxon>Selenomonas</taxon>
    </lineage>
</organism>
<dbReference type="InterPro" id="IPR010488">
    <property type="entry name" value="Zeta_toxin_domain"/>
</dbReference>
<keyword evidence="3" id="KW-0547">Nucleotide-binding</keyword>
<dbReference type="GO" id="GO:0016301">
    <property type="term" value="F:kinase activity"/>
    <property type="evidence" value="ECO:0007669"/>
    <property type="project" value="InterPro"/>
</dbReference>
<evidence type="ECO:0000256" key="3">
    <source>
        <dbReference type="ARBA" id="ARBA00022741"/>
    </source>
</evidence>
<sequence length="181" mass="21023">MLSDQKYNLILEGTFRTLETPWRITEELKFKGYTAELHAIAVPKDISYVGTLDRYFVGKTKGTGRAVDKRHHDLVAEKLPVHLKALAKSGMFRSMHLHTREREIFSTEHDVEAFMEQFQREVERRLDFAQGNRLAKRIDFVDQALAEEERRGLAAIAETPIAEIRRELQAIKKSRNIGMER</sequence>
<dbReference type="Proteomes" id="UP000003505">
    <property type="component" value="Unassembled WGS sequence"/>
</dbReference>
<evidence type="ECO:0000256" key="2">
    <source>
        <dbReference type="ARBA" id="ARBA00011963"/>
    </source>
</evidence>
<feature type="domain" description="Zeta toxin" evidence="7">
    <location>
        <begin position="3"/>
        <end position="102"/>
    </location>
</feature>
<dbReference type="EMBL" id="ACKP02000003">
    <property type="protein sequence ID" value="EEX78391.1"/>
    <property type="molecule type" value="Genomic_DNA"/>
</dbReference>
<dbReference type="GO" id="GO:0005524">
    <property type="term" value="F:ATP binding"/>
    <property type="evidence" value="ECO:0007669"/>
    <property type="project" value="UniProtKB-KW"/>
</dbReference>
<evidence type="ECO:0000259" key="7">
    <source>
        <dbReference type="Pfam" id="PF06414"/>
    </source>
</evidence>
<dbReference type="AlphaFoldDB" id="C9LRX3"/>
<protein>
    <recommendedName>
        <fullName evidence="5">UDP-N-acetylglucosamine kinase</fullName>
        <ecNumber evidence="2">2.7.1.176</ecNumber>
    </recommendedName>
    <alternativeName>
        <fullName evidence="5">UDP-N-acetylglucosamine kinase</fullName>
    </alternativeName>
</protein>
<dbReference type="Gene3D" id="3.40.50.300">
    <property type="entry name" value="P-loop containing nucleotide triphosphate hydrolases"/>
    <property type="match status" value="1"/>
</dbReference>
<keyword evidence="4" id="KW-0067">ATP-binding</keyword>
<evidence type="ECO:0000256" key="5">
    <source>
        <dbReference type="ARBA" id="ARBA00032897"/>
    </source>
</evidence>
<comment type="similarity">
    <text evidence="1">Belongs to the zeta toxin family.</text>
</comment>
<comment type="caution">
    <text evidence="8">The sequence shown here is derived from an EMBL/GenBank/DDBJ whole genome shotgun (WGS) entry which is preliminary data.</text>
</comment>
<evidence type="ECO:0000313" key="8">
    <source>
        <dbReference type="EMBL" id="EEX78391.1"/>
    </source>
</evidence>
<accession>C9LRX3</accession>
<proteinExistence type="inferred from homology"/>
<reference evidence="8 9" key="1">
    <citation type="submission" date="2009-09" db="EMBL/GenBank/DDBJ databases">
        <authorList>
            <person name="Weinstock G."/>
            <person name="Sodergren E."/>
            <person name="Clifton S."/>
            <person name="Fulton L."/>
            <person name="Fulton B."/>
            <person name="Courtney L."/>
            <person name="Fronick C."/>
            <person name="Harrison M."/>
            <person name="Strong C."/>
            <person name="Farmer C."/>
            <person name="Delahaunty K."/>
            <person name="Markovic C."/>
            <person name="Hall O."/>
            <person name="Minx P."/>
            <person name="Tomlinson C."/>
            <person name="Mitreva M."/>
            <person name="Nelson J."/>
            <person name="Hou S."/>
            <person name="Wollam A."/>
            <person name="Pepin K.H."/>
            <person name="Johnson M."/>
            <person name="Bhonagiri V."/>
            <person name="Nash W.E."/>
            <person name="Warren W."/>
            <person name="Chinwalla A."/>
            <person name="Mardis E.R."/>
            <person name="Wilson R.K."/>
        </authorList>
    </citation>
    <scope>NUCLEOTIDE SEQUENCE [LARGE SCALE GENOMIC DNA]</scope>
    <source>
        <strain evidence="9">ATCC 35185 / DSM 20758 / VPI D19B-28</strain>
    </source>
</reference>
<evidence type="ECO:0000256" key="1">
    <source>
        <dbReference type="ARBA" id="ARBA00009104"/>
    </source>
</evidence>
<dbReference type="Pfam" id="PF06414">
    <property type="entry name" value="Zeta_toxin"/>
    <property type="match status" value="1"/>
</dbReference>
<gene>
    <name evidence="8" type="ORF">SELSPUOL_00193</name>
</gene>
<comment type="catalytic activity">
    <reaction evidence="6">
        <text>UDP-N-acetyl-alpha-D-glucosamine + ATP = UDP-N-acetyl-alpha-D-glucosamine 3'-phosphate + ADP + H(+)</text>
        <dbReference type="Rhea" id="RHEA:32671"/>
        <dbReference type="ChEBI" id="CHEBI:15378"/>
        <dbReference type="ChEBI" id="CHEBI:30616"/>
        <dbReference type="ChEBI" id="CHEBI:57705"/>
        <dbReference type="ChEBI" id="CHEBI:64353"/>
        <dbReference type="ChEBI" id="CHEBI:456216"/>
        <dbReference type="EC" id="2.7.1.176"/>
    </reaction>
</comment>
<name>C9LRX3_SELS3</name>
<evidence type="ECO:0000256" key="6">
    <source>
        <dbReference type="ARBA" id="ARBA00048178"/>
    </source>
</evidence>